<name>A0AA40CUJ1_9PEZI</name>
<gene>
    <name evidence="2" type="ORF">B0T16DRAFT_454350</name>
</gene>
<protein>
    <submittedName>
        <fullName evidence="2">Uncharacterized protein</fullName>
    </submittedName>
</protein>
<organism evidence="2 3">
    <name type="scientific">Cercophora newfieldiana</name>
    <dbReference type="NCBI Taxonomy" id="92897"/>
    <lineage>
        <taxon>Eukaryota</taxon>
        <taxon>Fungi</taxon>
        <taxon>Dikarya</taxon>
        <taxon>Ascomycota</taxon>
        <taxon>Pezizomycotina</taxon>
        <taxon>Sordariomycetes</taxon>
        <taxon>Sordariomycetidae</taxon>
        <taxon>Sordariales</taxon>
        <taxon>Lasiosphaeriaceae</taxon>
        <taxon>Cercophora</taxon>
    </lineage>
</organism>
<evidence type="ECO:0000313" key="3">
    <source>
        <dbReference type="Proteomes" id="UP001174936"/>
    </source>
</evidence>
<dbReference type="Proteomes" id="UP001174936">
    <property type="component" value="Unassembled WGS sequence"/>
</dbReference>
<feature type="region of interest" description="Disordered" evidence="1">
    <location>
        <begin position="157"/>
        <end position="200"/>
    </location>
</feature>
<comment type="caution">
    <text evidence="2">The sequence shown here is derived from an EMBL/GenBank/DDBJ whole genome shotgun (WGS) entry which is preliminary data.</text>
</comment>
<sequence length="390" mass="43853">MSGVGGRDADTVGSLLAGIATSLTESLRILMFADKRQWGPDEFEQLRALEGALDDAKKDFQEMAPLVKGQFYYQNDRTIESLVELQQLQLKFTAHAQNFKDWVRQGGPINPVWARETNTLKRELHRAQCRAARRIFAAEQEEPRCLGAFQVHRQQRRNERERRRRQLEQASLPPWQQQHERAVEDEAARQRGEVPGHDAARRTSLEELVPVCNAVGRFERLGGDAAFLCDFCDGFLVWPDLLRIPSTRTPLPPGSTYPNWQATGLTSGTAEDGQVGERGYVVSDADPETGGTAGSRNTSVGKEKQVVFPPLAIANHLPPEVNDWRARILCPYCDEYTYVDQGGDGGADDVKYTQDEKGFPDVEAFREHLEWYHTALPISLPTSTSNCRIM</sequence>
<feature type="compositionally biased region" description="Basic and acidic residues" evidence="1">
    <location>
        <begin position="178"/>
        <end position="200"/>
    </location>
</feature>
<proteinExistence type="predicted"/>
<feature type="region of interest" description="Disordered" evidence="1">
    <location>
        <begin position="253"/>
        <end position="273"/>
    </location>
</feature>
<keyword evidence="3" id="KW-1185">Reference proteome</keyword>
<evidence type="ECO:0000256" key="1">
    <source>
        <dbReference type="SAM" id="MobiDB-lite"/>
    </source>
</evidence>
<accession>A0AA40CUJ1</accession>
<dbReference type="AlphaFoldDB" id="A0AA40CUJ1"/>
<dbReference type="EMBL" id="JAULSV010000002">
    <property type="protein sequence ID" value="KAK0651935.1"/>
    <property type="molecule type" value="Genomic_DNA"/>
</dbReference>
<feature type="compositionally biased region" description="Polar residues" evidence="1">
    <location>
        <begin position="256"/>
        <end position="269"/>
    </location>
</feature>
<reference evidence="2" key="1">
    <citation type="submission" date="2023-06" db="EMBL/GenBank/DDBJ databases">
        <title>Genome-scale phylogeny and comparative genomics of the fungal order Sordariales.</title>
        <authorList>
            <consortium name="Lawrence Berkeley National Laboratory"/>
            <person name="Hensen N."/>
            <person name="Bonometti L."/>
            <person name="Westerberg I."/>
            <person name="Brannstrom I.O."/>
            <person name="Guillou S."/>
            <person name="Cros-Aarteil S."/>
            <person name="Calhoun S."/>
            <person name="Haridas S."/>
            <person name="Kuo A."/>
            <person name="Mondo S."/>
            <person name="Pangilinan J."/>
            <person name="Riley R."/>
            <person name="Labutti K."/>
            <person name="Andreopoulos B."/>
            <person name="Lipzen A."/>
            <person name="Chen C."/>
            <person name="Yanf M."/>
            <person name="Daum C."/>
            <person name="Ng V."/>
            <person name="Clum A."/>
            <person name="Steindorff A."/>
            <person name="Ohm R."/>
            <person name="Martin F."/>
            <person name="Silar P."/>
            <person name="Natvig D."/>
            <person name="Lalanne C."/>
            <person name="Gautier V."/>
            <person name="Ament-Velasquez S.L."/>
            <person name="Kruys A."/>
            <person name="Hutchinson M.I."/>
            <person name="Powell A.J."/>
            <person name="Barry K."/>
            <person name="Miller A.N."/>
            <person name="Grigoriev I.V."/>
            <person name="Debuchy R."/>
            <person name="Gladieux P."/>
            <person name="Thoren M.H."/>
            <person name="Johannesson H."/>
        </authorList>
    </citation>
    <scope>NUCLEOTIDE SEQUENCE</scope>
    <source>
        <strain evidence="2">SMH2532-1</strain>
    </source>
</reference>
<evidence type="ECO:0000313" key="2">
    <source>
        <dbReference type="EMBL" id="KAK0651935.1"/>
    </source>
</evidence>